<dbReference type="Proteomes" id="UP000234881">
    <property type="component" value="Unassembled WGS sequence"/>
</dbReference>
<sequence>MKAIKRLFQFLVLVPVAIVLVSLAVANRHEVKLALDPFSPEQPALDFSVPLYVIIFGALLTGILFGGFMAWLKQGRHRRTAREKRYEAQKWRNEADRQQKRVETMIPDANADVQKLPSPAVKQLSKPAA</sequence>
<evidence type="ECO:0000313" key="8">
    <source>
        <dbReference type="Proteomes" id="UP000234881"/>
    </source>
</evidence>
<proteinExistence type="predicted"/>
<dbReference type="GO" id="GO:0005886">
    <property type="term" value="C:plasma membrane"/>
    <property type="evidence" value="ECO:0007669"/>
    <property type="project" value="InterPro"/>
</dbReference>
<protein>
    <submittedName>
        <fullName evidence="7">DUF1049 domain-containing protein</fullName>
    </submittedName>
</protein>
<keyword evidence="1" id="KW-1003">Cell membrane</keyword>
<evidence type="ECO:0000256" key="4">
    <source>
        <dbReference type="ARBA" id="ARBA00023136"/>
    </source>
</evidence>
<keyword evidence="8" id="KW-1185">Reference proteome</keyword>
<feature type="domain" description="Lipopolysaccharide assembly protein A" evidence="6">
    <location>
        <begin position="47"/>
        <end position="94"/>
    </location>
</feature>
<organism evidence="7 8">
    <name type="scientific">Cohaesibacter celericrescens</name>
    <dbReference type="NCBI Taxonomy" id="2067669"/>
    <lineage>
        <taxon>Bacteria</taxon>
        <taxon>Pseudomonadati</taxon>
        <taxon>Pseudomonadota</taxon>
        <taxon>Alphaproteobacteria</taxon>
        <taxon>Hyphomicrobiales</taxon>
        <taxon>Cohaesibacteraceae</taxon>
    </lineage>
</organism>
<dbReference type="Pfam" id="PF06305">
    <property type="entry name" value="LapA_dom"/>
    <property type="match status" value="1"/>
</dbReference>
<evidence type="ECO:0000256" key="1">
    <source>
        <dbReference type="ARBA" id="ARBA00022475"/>
    </source>
</evidence>
<evidence type="ECO:0000313" key="7">
    <source>
        <dbReference type="EMBL" id="PLW75897.1"/>
    </source>
</evidence>
<accession>A0A2N5XNA9</accession>
<dbReference type="OrthoDB" id="7868067at2"/>
<gene>
    <name evidence="7" type="ORF">C0081_17495</name>
</gene>
<dbReference type="AlphaFoldDB" id="A0A2N5XNA9"/>
<dbReference type="EMBL" id="PKUQ01000042">
    <property type="protein sequence ID" value="PLW75897.1"/>
    <property type="molecule type" value="Genomic_DNA"/>
</dbReference>
<evidence type="ECO:0000256" key="2">
    <source>
        <dbReference type="ARBA" id="ARBA00022692"/>
    </source>
</evidence>
<evidence type="ECO:0000259" key="6">
    <source>
        <dbReference type="Pfam" id="PF06305"/>
    </source>
</evidence>
<evidence type="ECO:0000256" key="3">
    <source>
        <dbReference type="ARBA" id="ARBA00022989"/>
    </source>
</evidence>
<keyword evidence="4 5" id="KW-0472">Membrane</keyword>
<evidence type="ECO:0000256" key="5">
    <source>
        <dbReference type="SAM" id="Phobius"/>
    </source>
</evidence>
<comment type="caution">
    <text evidence="7">The sequence shown here is derived from an EMBL/GenBank/DDBJ whole genome shotgun (WGS) entry which is preliminary data.</text>
</comment>
<dbReference type="RefSeq" id="WP_101535139.1">
    <property type="nucleotide sequence ID" value="NZ_JBFHIU010000028.1"/>
</dbReference>
<keyword evidence="2 5" id="KW-0812">Transmembrane</keyword>
<dbReference type="InterPro" id="IPR010445">
    <property type="entry name" value="LapA_dom"/>
</dbReference>
<keyword evidence="3 5" id="KW-1133">Transmembrane helix</keyword>
<feature type="transmembrane region" description="Helical" evidence="5">
    <location>
        <begin position="50"/>
        <end position="72"/>
    </location>
</feature>
<name>A0A2N5XNA9_9HYPH</name>
<reference evidence="7 8" key="1">
    <citation type="submission" date="2018-01" db="EMBL/GenBank/DDBJ databases">
        <title>The draft genome sequence of Cohaesibacter sp. H1304.</title>
        <authorList>
            <person name="Wang N.-N."/>
            <person name="Du Z.-J."/>
        </authorList>
    </citation>
    <scope>NUCLEOTIDE SEQUENCE [LARGE SCALE GENOMIC DNA]</scope>
    <source>
        <strain evidence="7 8">H1304</strain>
    </source>
</reference>